<keyword evidence="3" id="KW-1185">Reference proteome</keyword>
<dbReference type="InterPro" id="IPR036517">
    <property type="entry name" value="FF_domain_sf"/>
</dbReference>
<dbReference type="EMBL" id="CAEFZW010000001">
    <property type="protein sequence ID" value="CAB4251857.1"/>
    <property type="molecule type" value="Genomic_DNA"/>
</dbReference>
<accession>A0A8H2VAS4</accession>
<dbReference type="PROSITE" id="PS50020">
    <property type="entry name" value="WW_DOMAIN_2"/>
    <property type="match status" value="1"/>
</dbReference>
<feature type="domain" description="WW" evidence="1">
    <location>
        <begin position="1"/>
        <end position="32"/>
    </location>
</feature>
<dbReference type="GO" id="GO:0003723">
    <property type="term" value="F:RNA binding"/>
    <property type="evidence" value="ECO:0007669"/>
    <property type="project" value="TreeGrafter"/>
</dbReference>
<dbReference type="GO" id="GO:0005685">
    <property type="term" value="C:U1 snRNP"/>
    <property type="evidence" value="ECO:0007669"/>
    <property type="project" value="TreeGrafter"/>
</dbReference>
<evidence type="ECO:0000313" key="3">
    <source>
        <dbReference type="Proteomes" id="UP000644660"/>
    </source>
</evidence>
<dbReference type="Gene3D" id="1.10.10.440">
    <property type="entry name" value="FF domain"/>
    <property type="match status" value="1"/>
</dbReference>
<reference evidence="2 3" key="1">
    <citation type="submission" date="2020-05" db="EMBL/GenBank/DDBJ databases">
        <authorList>
            <person name="Casaregola S."/>
            <person name="Devillers H."/>
            <person name="Grondin C."/>
        </authorList>
    </citation>
    <scope>NUCLEOTIDE SEQUENCE [LARGE SCALE GENOMIC DNA]</scope>
    <source>
        <strain evidence="2 3">CLIB 1767</strain>
    </source>
</reference>
<dbReference type="GO" id="GO:0071004">
    <property type="term" value="C:U2-type prespliceosome"/>
    <property type="evidence" value="ECO:0007669"/>
    <property type="project" value="TreeGrafter"/>
</dbReference>
<dbReference type="InterPro" id="IPR039726">
    <property type="entry name" value="Prp40-like"/>
</dbReference>
<evidence type="ECO:0000259" key="1">
    <source>
        <dbReference type="PROSITE" id="PS50020"/>
    </source>
</evidence>
<dbReference type="SMART" id="SM00441">
    <property type="entry name" value="FF"/>
    <property type="match status" value="1"/>
</dbReference>
<dbReference type="RefSeq" id="XP_041403896.1">
    <property type="nucleotide sequence ID" value="XM_041547962.1"/>
</dbReference>
<protein>
    <recommendedName>
        <fullName evidence="1">WW domain-containing protein</fullName>
    </recommendedName>
</protein>
<dbReference type="GO" id="GO:0045292">
    <property type="term" value="P:mRNA cis splicing, via spliceosome"/>
    <property type="evidence" value="ECO:0007669"/>
    <property type="project" value="InterPro"/>
</dbReference>
<name>A0A8H2VAS4_9SACH</name>
<dbReference type="PROSITE" id="PS01159">
    <property type="entry name" value="WW_DOMAIN_1"/>
    <property type="match status" value="1"/>
</dbReference>
<dbReference type="OrthoDB" id="410044at2759"/>
<sequence length="444" mass="52347">MRRPWKEYTAPNGKKYYYNSETKKTQWERPIFESRVKDDVVPVNRNPQGSSALDKINIPVYVIPLSNDWKLVIWNNGTKFYIDPHGKSQKGLEDPDSLELLDYINRDKLILLVGFARGYMSSHIDPDVVYDEILEEIEQMKQDLNGDKGSESNDDIELVLKDNKDANEPVNEEELELQRQLITNLNDVDEPNTIGNNTEAKKKFMELLDNFHLDKFSTWRIEMKKIESQQSFFLIESNNEREQLFEEWCSNFQTVNSDNYEDGLESDSSMDESDGDELEPTKYHYLSHIINKTDITNDTIYQDVRKQQKSLFKEFKIKEFITSKKEQEQFTSKLLFYYKNFDLEERKKLFVHLINTYKVQLSYSLQHSLDTDDKVGLLSETQFRTLLEENNSFEIETTLLRLEQLINVQGLLNKLIEEPIYYVLGIKDKTVELFNILNHLMSIP</sequence>
<dbReference type="SMART" id="SM00456">
    <property type="entry name" value="WW"/>
    <property type="match status" value="1"/>
</dbReference>
<dbReference type="PANTHER" id="PTHR11864">
    <property type="entry name" value="PRE-MRNA-PROCESSING PROTEIN PRP40"/>
    <property type="match status" value="1"/>
</dbReference>
<dbReference type="Pfam" id="PF01846">
    <property type="entry name" value="FF"/>
    <property type="match status" value="1"/>
</dbReference>
<dbReference type="SUPFAM" id="SSF51045">
    <property type="entry name" value="WW domain"/>
    <property type="match status" value="1"/>
</dbReference>
<dbReference type="InterPro" id="IPR002713">
    <property type="entry name" value="FF_domain"/>
</dbReference>
<proteinExistence type="predicted"/>
<dbReference type="Pfam" id="PF00397">
    <property type="entry name" value="WW"/>
    <property type="match status" value="1"/>
</dbReference>
<dbReference type="CDD" id="cd00201">
    <property type="entry name" value="WW"/>
    <property type="match status" value="1"/>
</dbReference>
<dbReference type="InterPro" id="IPR001202">
    <property type="entry name" value="WW_dom"/>
</dbReference>
<evidence type="ECO:0000313" key="2">
    <source>
        <dbReference type="EMBL" id="CAB4251857.1"/>
    </source>
</evidence>
<dbReference type="Proteomes" id="UP000644660">
    <property type="component" value="Unassembled WGS sequence"/>
</dbReference>
<dbReference type="Gene3D" id="2.20.70.10">
    <property type="match status" value="1"/>
</dbReference>
<dbReference type="InterPro" id="IPR036020">
    <property type="entry name" value="WW_dom_sf"/>
</dbReference>
<dbReference type="GeneID" id="64854965"/>
<gene>
    <name evidence="2" type="ORF">KABA2_01S00374</name>
</gene>
<dbReference type="AlphaFoldDB" id="A0A8H2VAS4"/>
<dbReference type="SUPFAM" id="SSF81698">
    <property type="entry name" value="FF domain"/>
    <property type="match status" value="1"/>
</dbReference>
<organism evidence="2 3">
    <name type="scientific">Maudiozyma barnettii</name>
    <dbReference type="NCBI Taxonomy" id="61262"/>
    <lineage>
        <taxon>Eukaryota</taxon>
        <taxon>Fungi</taxon>
        <taxon>Dikarya</taxon>
        <taxon>Ascomycota</taxon>
        <taxon>Saccharomycotina</taxon>
        <taxon>Saccharomycetes</taxon>
        <taxon>Saccharomycetales</taxon>
        <taxon>Saccharomycetaceae</taxon>
        <taxon>Maudiozyma</taxon>
    </lineage>
</organism>
<dbReference type="PANTHER" id="PTHR11864:SF30">
    <property type="entry name" value="PRE-MRNA-SPLICING FACTOR URN1"/>
    <property type="match status" value="1"/>
</dbReference>
<comment type="caution">
    <text evidence="2">The sequence shown here is derived from an EMBL/GenBank/DDBJ whole genome shotgun (WGS) entry which is preliminary data.</text>
</comment>